<evidence type="ECO:0000313" key="2">
    <source>
        <dbReference type="EMBL" id="VBA38518.1"/>
    </source>
</evidence>
<accession>A0A498PXK1</accession>
<feature type="region of interest" description="Disordered" evidence="1">
    <location>
        <begin position="58"/>
        <end position="97"/>
    </location>
</feature>
<reference evidence="2 3" key="1">
    <citation type="submission" date="2018-09" db="EMBL/GenBank/DDBJ databases">
        <authorList>
            <person name="Tagini F."/>
        </authorList>
    </citation>
    <scope>NUCLEOTIDE SEQUENCE [LARGE SCALE GENOMIC DNA]</scope>
    <source>
        <strain evidence="2 3">MK13</strain>
    </source>
</reference>
<evidence type="ECO:0000256" key="1">
    <source>
        <dbReference type="SAM" id="MobiDB-lite"/>
    </source>
</evidence>
<name>A0A498PXK1_9MYCO</name>
<gene>
    <name evidence="2" type="ORF">LAUMK13_02117</name>
</gene>
<proteinExistence type="predicted"/>
<evidence type="ECO:0000313" key="3">
    <source>
        <dbReference type="Proteomes" id="UP000267289"/>
    </source>
</evidence>
<dbReference type="AlphaFoldDB" id="A0A498PXK1"/>
<keyword evidence="3" id="KW-1185">Reference proteome</keyword>
<sequence length="125" mass="12855">MPTGRRSRQANAVVSDRVTAVTNDSFDNLYAATVLEPALSRRAKPTSASLLFRERAATSPDALHHAASHASSATAPTTPSPFKADASGGTSNDGSAAPAEAIAMRAASIRFSAASVNTDNPSSWL</sequence>
<organism evidence="2 3">
    <name type="scientific">Mycobacterium innocens</name>
    <dbReference type="NCBI Taxonomy" id="2341083"/>
    <lineage>
        <taxon>Bacteria</taxon>
        <taxon>Bacillati</taxon>
        <taxon>Actinomycetota</taxon>
        <taxon>Actinomycetes</taxon>
        <taxon>Mycobacteriales</taxon>
        <taxon>Mycobacteriaceae</taxon>
        <taxon>Mycobacterium</taxon>
    </lineage>
</organism>
<dbReference type="Proteomes" id="UP000267289">
    <property type="component" value="Unassembled WGS sequence"/>
</dbReference>
<dbReference type="EMBL" id="UPHQ01000095">
    <property type="protein sequence ID" value="VBA38518.1"/>
    <property type="molecule type" value="Genomic_DNA"/>
</dbReference>
<protein>
    <submittedName>
        <fullName evidence="2">Uncharacterized protein</fullName>
    </submittedName>
</protein>
<feature type="compositionally biased region" description="Low complexity" evidence="1">
    <location>
        <begin position="68"/>
        <end position="81"/>
    </location>
</feature>